<feature type="domain" description="Zinc finger CHCC-type" evidence="1">
    <location>
        <begin position="20"/>
        <end position="55"/>
    </location>
</feature>
<sequence length="66" mass="7062">MSDVNAPTGVIEVDAEDLPISCPGPHTPLWNMHPKVFLDVATTGAAMCSYCGQEYRLKPGAKVHGH</sequence>
<comment type="caution">
    <text evidence="2">The sequence shown here is derived from an EMBL/GenBank/DDBJ whole genome shotgun (WGS) entry which is preliminary data.</text>
</comment>
<protein>
    <submittedName>
        <fullName evidence="2">Putative Zn-finger protein</fullName>
    </submittedName>
</protein>
<evidence type="ECO:0000313" key="3">
    <source>
        <dbReference type="Proteomes" id="UP000542125"/>
    </source>
</evidence>
<proteinExistence type="predicted"/>
<evidence type="ECO:0000313" key="2">
    <source>
        <dbReference type="EMBL" id="NYE85183.1"/>
    </source>
</evidence>
<name>A0A7Y9LPY1_9BURK</name>
<dbReference type="RefSeq" id="WP_179589174.1">
    <property type="nucleotide sequence ID" value="NZ_BMXQ01000002.1"/>
</dbReference>
<reference evidence="2 3" key="1">
    <citation type="submission" date="2020-07" db="EMBL/GenBank/DDBJ databases">
        <title>Genomic Encyclopedia of Type Strains, Phase IV (KMG-V): Genome sequencing to study the core and pangenomes of soil and plant-associated prokaryotes.</title>
        <authorList>
            <person name="Whitman W."/>
        </authorList>
    </citation>
    <scope>NUCLEOTIDE SEQUENCE [LARGE SCALE GENOMIC DNA]</scope>
    <source>
        <strain evidence="2 3">SAS40</strain>
    </source>
</reference>
<accession>A0A7Y9LPY1</accession>
<dbReference type="InterPro" id="IPR019401">
    <property type="entry name" value="Znf_CHCC"/>
</dbReference>
<organism evidence="2 3">
    <name type="scientific">Pigmentiphaga litoralis</name>
    <dbReference type="NCBI Taxonomy" id="516702"/>
    <lineage>
        <taxon>Bacteria</taxon>
        <taxon>Pseudomonadati</taxon>
        <taxon>Pseudomonadota</taxon>
        <taxon>Betaproteobacteria</taxon>
        <taxon>Burkholderiales</taxon>
        <taxon>Alcaligenaceae</taxon>
        <taxon>Pigmentiphaga</taxon>
    </lineage>
</organism>
<dbReference type="Gene3D" id="2.60.260.40">
    <property type="entry name" value="q5lls5 like domains"/>
    <property type="match status" value="1"/>
</dbReference>
<dbReference type="Proteomes" id="UP000542125">
    <property type="component" value="Unassembled WGS sequence"/>
</dbReference>
<gene>
    <name evidence="2" type="ORF">FHW18_004490</name>
</gene>
<evidence type="ECO:0000259" key="1">
    <source>
        <dbReference type="Pfam" id="PF10276"/>
    </source>
</evidence>
<keyword evidence="3" id="KW-1185">Reference proteome</keyword>
<dbReference type="AlphaFoldDB" id="A0A7Y9LPY1"/>
<dbReference type="Pfam" id="PF10276">
    <property type="entry name" value="zf-CHCC"/>
    <property type="match status" value="1"/>
</dbReference>
<dbReference type="EMBL" id="JACBYR010000002">
    <property type="protein sequence ID" value="NYE85183.1"/>
    <property type="molecule type" value="Genomic_DNA"/>
</dbReference>